<feature type="compositionally biased region" description="Basic and acidic residues" evidence="5">
    <location>
        <begin position="272"/>
        <end position="281"/>
    </location>
</feature>
<dbReference type="OrthoDB" id="433501at2759"/>
<evidence type="ECO:0000313" key="6">
    <source>
        <dbReference type="EMBL" id="KAG7350561.1"/>
    </source>
</evidence>
<dbReference type="GO" id="GO:0000398">
    <property type="term" value="P:mRNA splicing, via spliceosome"/>
    <property type="evidence" value="ECO:0007669"/>
    <property type="project" value="InterPro"/>
</dbReference>
<dbReference type="AlphaFoldDB" id="A0A9K3PKW3"/>
<dbReference type="PROSITE" id="PS51450">
    <property type="entry name" value="LRR"/>
    <property type="match status" value="1"/>
</dbReference>
<feature type="region of interest" description="Disordered" evidence="5">
    <location>
        <begin position="238"/>
        <end position="281"/>
    </location>
</feature>
<gene>
    <name evidence="6" type="ORF">IV203_009921</name>
</gene>
<comment type="subcellular location">
    <subcellularLocation>
        <location evidence="1">Nucleus</location>
    </subcellularLocation>
</comment>
<comment type="caution">
    <text evidence="6">The sequence shown here is derived from an EMBL/GenBank/DDBJ whole genome shotgun (WGS) entry which is preliminary data.</text>
</comment>
<proteinExistence type="predicted"/>
<keyword evidence="3" id="KW-0677">Repeat</keyword>
<dbReference type="GO" id="GO:0030620">
    <property type="term" value="F:U2 snRNA binding"/>
    <property type="evidence" value="ECO:0007669"/>
    <property type="project" value="InterPro"/>
</dbReference>
<dbReference type="PANTHER" id="PTHR10552">
    <property type="entry name" value="U2 SMALL NUCLEAR RIBONUCLEOPROTEIN A"/>
    <property type="match status" value="1"/>
</dbReference>
<protein>
    <submittedName>
        <fullName evidence="6">Leucine rich repeat LRR-containing protein</fullName>
    </submittedName>
</protein>
<dbReference type="EMBL" id="JAGRRH010000018">
    <property type="protein sequence ID" value="KAG7350561.1"/>
    <property type="molecule type" value="Genomic_DNA"/>
</dbReference>
<evidence type="ECO:0000256" key="3">
    <source>
        <dbReference type="ARBA" id="ARBA00022737"/>
    </source>
</evidence>
<dbReference type="InterPro" id="IPR044640">
    <property type="entry name" value="RU2A"/>
</dbReference>
<organism evidence="6 7">
    <name type="scientific">Nitzschia inconspicua</name>
    <dbReference type="NCBI Taxonomy" id="303405"/>
    <lineage>
        <taxon>Eukaryota</taxon>
        <taxon>Sar</taxon>
        <taxon>Stramenopiles</taxon>
        <taxon>Ochrophyta</taxon>
        <taxon>Bacillariophyta</taxon>
        <taxon>Bacillariophyceae</taxon>
        <taxon>Bacillariophycidae</taxon>
        <taxon>Bacillariales</taxon>
        <taxon>Bacillariaceae</taxon>
        <taxon>Nitzschia</taxon>
    </lineage>
</organism>
<dbReference type="Pfam" id="PF14580">
    <property type="entry name" value="LRR_9"/>
    <property type="match status" value="1"/>
</dbReference>
<evidence type="ECO:0000256" key="5">
    <source>
        <dbReference type="SAM" id="MobiDB-lite"/>
    </source>
</evidence>
<feature type="compositionally biased region" description="Low complexity" evidence="5">
    <location>
        <begin position="238"/>
        <end position="248"/>
    </location>
</feature>
<name>A0A9K3PKW3_9STRA</name>
<keyword evidence="7" id="KW-1185">Reference proteome</keyword>
<accession>A0A9K3PKW3</accession>
<dbReference type="Proteomes" id="UP000693970">
    <property type="component" value="Unassembled WGS sequence"/>
</dbReference>
<reference evidence="6" key="1">
    <citation type="journal article" date="2021" name="Sci. Rep.">
        <title>Diploid genomic architecture of Nitzschia inconspicua, an elite biomass production diatom.</title>
        <authorList>
            <person name="Oliver A."/>
            <person name="Podell S."/>
            <person name="Pinowska A."/>
            <person name="Traller J.C."/>
            <person name="Smith S.R."/>
            <person name="McClure R."/>
            <person name="Beliaev A."/>
            <person name="Bohutskyi P."/>
            <person name="Hill E.A."/>
            <person name="Rabines A."/>
            <person name="Zheng H."/>
            <person name="Allen L.Z."/>
            <person name="Kuo A."/>
            <person name="Grigoriev I.V."/>
            <person name="Allen A.E."/>
            <person name="Hazlebeck D."/>
            <person name="Allen E.E."/>
        </authorList>
    </citation>
    <scope>NUCLEOTIDE SEQUENCE</scope>
    <source>
        <strain evidence="6">Hildebrandi</strain>
    </source>
</reference>
<dbReference type="PANTHER" id="PTHR10552:SF6">
    <property type="entry name" value="U2 SMALL NUCLEAR RIBONUCLEOPROTEIN A"/>
    <property type="match status" value="1"/>
</dbReference>
<sequence>MRLSADLIGSSEQRTNDLGEREIVLRGLAIPAIEHLGVTRDAFDAIDMTDNRLSRLENFPRLNRLSSLYLSGNVIETIDANNLEKNISHLIHLDLSHNRISSLFEVGNLGSACKKLEILNLDGNPVTRRQHYRLYTIKHIPSLKVLDFERITKTERNRAERLANSAAGAALESDVQEEGKHAKTFTPGEGKSAEESFVVNFTPEEKEQIRQMVANAKSPQEIEEIERSVKRGIFPGKAAAEAAAAAGAPNGDNRKRPAPDGEADASSSEPAGDSKKQKTDS</sequence>
<feature type="region of interest" description="Disordered" evidence="5">
    <location>
        <begin position="162"/>
        <end position="194"/>
    </location>
</feature>
<keyword evidence="2" id="KW-0433">Leucine-rich repeat</keyword>
<evidence type="ECO:0000256" key="4">
    <source>
        <dbReference type="ARBA" id="ARBA00023242"/>
    </source>
</evidence>
<keyword evidence="4" id="KW-0539">Nucleus</keyword>
<dbReference type="GO" id="GO:0005686">
    <property type="term" value="C:U2 snRNP"/>
    <property type="evidence" value="ECO:0007669"/>
    <property type="project" value="TreeGrafter"/>
</dbReference>
<evidence type="ECO:0000256" key="2">
    <source>
        <dbReference type="ARBA" id="ARBA00022614"/>
    </source>
</evidence>
<dbReference type="InterPro" id="IPR001611">
    <property type="entry name" value="Leu-rich_rpt"/>
</dbReference>
<reference evidence="6" key="2">
    <citation type="submission" date="2021-04" db="EMBL/GenBank/DDBJ databases">
        <authorList>
            <person name="Podell S."/>
        </authorList>
    </citation>
    <scope>NUCLEOTIDE SEQUENCE</scope>
    <source>
        <strain evidence="6">Hildebrandi</strain>
    </source>
</reference>
<evidence type="ECO:0000313" key="7">
    <source>
        <dbReference type="Proteomes" id="UP000693970"/>
    </source>
</evidence>
<evidence type="ECO:0000256" key="1">
    <source>
        <dbReference type="ARBA" id="ARBA00004123"/>
    </source>
</evidence>